<gene>
    <name evidence="11" type="ORF">OS493_003312</name>
</gene>
<evidence type="ECO:0000256" key="6">
    <source>
        <dbReference type="ARBA" id="ARBA00022840"/>
    </source>
</evidence>
<evidence type="ECO:0000256" key="1">
    <source>
        <dbReference type="ARBA" id="ARBA00004141"/>
    </source>
</evidence>
<keyword evidence="4 9" id="KW-0812">Transmembrane</keyword>
<keyword evidence="6" id="KW-0067">ATP-binding</keyword>
<evidence type="ECO:0000259" key="10">
    <source>
        <dbReference type="PROSITE" id="PS50929"/>
    </source>
</evidence>
<dbReference type="AlphaFoldDB" id="A0A9X0DBK6"/>
<keyword evidence="8 9" id="KW-0472">Membrane</keyword>
<evidence type="ECO:0000256" key="8">
    <source>
        <dbReference type="ARBA" id="ARBA00023136"/>
    </source>
</evidence>
<comment type="caution">
    <text evidence="11">The sequence shown here is derived from an EMBL/GenBank/DDBJ whole genome shotgun (WGS) entry which is preliminary data.</text>
</comment>
<keyword evidence="12" id="KW-1185">Reference proteome</keyword>
<dbReference type="GO" id="GO:0016020">
    <property type="term" value="C:membrane"/>
    <property type="evidence" value="ECO:0007669"/>
    <property type="project" value="UniProtKB-SubCell"/>
</dbReference>
<sequence length="434" mass="49990">MDDHASVRNPRERAGFLSLLTFSWINDILKLGSKQPLEEKHLFPVETSSQAERLVADLERQWLAEERTSEQRRRKPRLWRAMMRVISFREYMTVALLRCFDTITFNVLPLFVWFFLRSISTASDISYRTTLPFVIGISIVAITRSTCQAQAIFKMDVIVTRLKVALIGLVYKKILNLNRSILEDIISENTINLVSNDAQTIEQLSYTVYSFSFSVLDITVSMALLWYLIAWQAMIGATFFLAVAAYGSFAAHKAGKVRHQSAAVTDKRLKMMKDIITGIRLVKMYAWEWNFRDLVAQIRRKEISLIRIRGFFVSSIYALFFTSSAIAGFISVTILLLTENTLTSFKVFTMLSILANIKMAVTIFIAYSLRFIADARTSCDRIQSLIEKKNILSFKMDHHAKHKPSSLEVYLKGRRDRPQCIRTESFRNRNTGFN</sequence>
<dbReference type="SUPFAM" id="SSF90123">
    <property type="entry name" value="ABC transporter transmembrane region"/>
    <property type="match status" value="1"/>
</dbReference>
<protein>
    <recommendedName>
        <fullName evidence="10">ABC transmembrane type-1 domain-containing protein</fullName>
    </recommendedName>
</protein>
<name>A0A9X0DBK6_9CNID</name>
<feature type="transmembrane region" description="Helical" evidence="9">
    <location>
        <begin position="206"/>
        <end position="227"/>
    </location>
</feature>
<dbReference type="PANTHER" id="PTHR24223">
    <property type="entry name" value="ATP-BINDING CASSETTE SUB-FAMILY C"/>
    <property type="match status" value="1"/>
</dbReference>
<organism evidence="11 12">
    <name type="scientific">Desmophyllum pertusum</name>
    <dbReference type="NCBI Taxonomy" id="174260"/>
    <lineage>
        <taxon>Eukaryota</taxon>
        <taxon>Metazoa</taxon>
        <taxon>Cnidaria</taxon>
        <taxon>Anthozoa</taxon>
        <taxon>Hexacorallia</taxon>
        <taxon>Scleractinia</taxon>
        <taxon>Caryophylliina</taxon>
        <taxon>Caryophylliidae</taxon>
        <taxon>Desmophyllum</taxon>
    </lineage>
</organism>
<dbReference type="CDD" id="cd18579">
    <property type="entry name" value="ABC_6TM_ABCC_D1"/>
    <property type="match status" value="1"/>
</dbReference>
<evidence type="ECO:0000256" key="3">
    <source>
        <dbReference type="ARBA" id="ARBA00022448"/>
    </source>
</evidence>
<dbReference type="OrthoDB" id="5987793at2759"/>
<feature type="transmembrane region" description="Helical" evidence="9">
    <location>
        <begin position="91"/>
        <end position="116"/>
    </location>
</feature>
<keyword evidence="5" id="KW-0547">Nucleotide-binding</keyword>
<dbReference type="GO" id="GO:0005524">
    <property type="term" value="F:ATP binding"/>
    <property type="evidence" value="ECO:0007669"/>
    <property type="project" value="UniProtKB-KW"/>
</dbReference>
<dbReference type="InterPro" id="IPR050173">
    <property type="entry name" value="ABC_transporter_C-like"/>
</dbReference>
<accession>A0A9X0DBK6</accession>
<evidence type="ECO:0000256" key="9">
    <source>
        <dbReference type="SAM" id="Phobius"/>
    </source>
</evidence>
<proteinExistence type="inferred from homology"/>
<dbReference type="PROSITE" id="PS50929">
    <property type="entry name" value="ABC_TM1F"/>
    <property type="match status" value="1"/>
</dbReference>
<comment type="similarity">
    <text evidence="2">Belongs to the ABC transporter superfamily. ABCC family. Conjugate transporter (TC 3.A.1.208) subfamily.</text>
</comment>
<evidence type="ECO:0000313" key="12">
    <source>
        <dbReference type="Proteomes" id="UP001163046"/>
    </source>
</evidence>
<reference evidence="11" key="1">
    <citation type="submission" date="2023-01" db="EMBL/GenBank/DDBJ databases">
        <title>Genome assembly of the deep-sea coral Lophelia pertusa.</title>
        <authorList>
            <person name="Herrera S."/>
            <person name="Cordes E."/>
        </authorList>
    </citation>
    <scope>NUCLEOTIDE SEQUENCE</scope>
    <source>
        <strain evidence="11">USNM1676648</strain>
        <tissue evidence="11">Polyp</tissue>
    </source>
</reference>
<evidence type="ECO:0000256" key="2">
    <source>
        <dbReference type="ARBA" id="ARBA00009726"/>
    </source>
</evidence>
<comment type="subcellular location">
    <subcellularLocation>
        <location evidence="1">Membrane</location>
        <topology evidence="1">Multi-pass membrane protein</topology>
    </subcellularLocation>
</comment>
<dbReference type="EMBL" id="MU825397">
    <property type="protein sequence ID" value="KAJ7393656.1"/>
    <property type="molecule type" value="Genomic_DNA"/>
</dbReference>
<dbReference type="PANTHER" id="PTHR24223:SF456">
    <property type="entry name" value="MULTIDRUG RESISTANCE-ASSOCIATED PROTEIN LETHAL(2)03659"/>
    <property type="match status" value="1"/>
</dbReference>
<feature type="transmembrane region" description="Helical" evidence="9">
    <location>
        <begin position="233"/>
        <end position="251"/>
    </location>
</feature>
<dbReference type="InterPro" id="IPR036640">
    <property type="entry name" value="ABC1_TM_sf"/>
</dbReference>
<evidence type="ECO:0000313" key="11">
    <source>
        <dbReference type="EMBL" id="KAJ7393656.1"/>
    </source>
</evidence>
<evidence type="ECO:0000256" key="7">
    <source>
        <dbReference type="ARBA" id="ARBA00022989"/>
    </source>
</evidence>
<dbReference type="InterPro" id="IPR011527">
    <property type="entry name" value="ABC1_TM_dom"/>
</dbReference>
<dbReference type="GO" id="GO:0140359">
    <property type="term" value="F:ABC-type transporter activity"/>
    <property type="evidence" value="ECO:0007669"/>
    <property type="project" value="InterPro"/>
</dbReference>
<feature type="transmembrane region" description="Helical" evidence="9">
    <location>
        <begin position="131"/>
        <end position="153"/>
    </location>
</feature>
<dbReference type="Proteomes" id="UP001163046">
    <property type="component" value="Unassembled WGS sequence"/>
</dbReference>
<feature type="domain" description="ABC transmembrane type-1" evidence="10">
    <location>
        <begin position="94"/>
        <end position="373"/>
    </location>
</feature>
<keyword evidence="7 9" id="KW-1133">Transmembrane helix</keyword>
<keyword evidence="3" id="KW-0813">Transport</keyword>
<dbReference type="Gene3D" id="1.20.1560.10">
    <property type="entry name" value="ABC transporter type 1, transmembrane domain"/>
    <property type="match status" value="1"/>
</dbReference>
<dbReference type="InterPro" id="IPR044746">
    <property type="entry name" value="ABCC_6TM_D1"/>
</dbReference>
<dbReference type="Pfam" id="PF00664">
    <property type="entry name" value="ABC_membrane"/>
    <property type="match status" value="1"/>
</dbReference>
<feature type="transmembrane region" description="Helical" evidence="9">
    <location>
        <begin position="310"/>
        <end position="335"/>
    </location>
</feature>
<evidence type="ECO:0000256" key="4">
    <source>
        <dbReference type="ARBA" id="ARBA00022692"/>
    </source>
</evidence>
<evidence type="ECO:0000256" key="5">
    <source>
        <dbReference type="ARBA" id="ARBA00022741"/>
    </source>
</evidence>
<feature type="transmembrane region" description="Helical" evidence="9">
    <location>
        <begin position="347"/>
        <end position="367"/>
    </location>
</feature>